<dbReference type="Proteomes" id="UP000799440">
    <property type="component" value="Unassembled WGS sequence"/>
</dbReference>
<feature type="transmembrane region" description="Helical" evidence="2">
    <location>
        <begin position="7"/>
        <end position="27"/>
    </location>
</feature>
<feature type="region of interest" description="Disordered" evidence="1">
    <location>
        <begin position="78"/>
        <end position="99"/>
    </location>
</feature>
<protein>
    <recommendedName>
        <fullName evidence="3">Luciferase domain-containing protein</fullName>
    </recommendedName>
</protein>
<organism evidence="4 5">
    <name type="scientific">Sporormia fimetaria CBS 119925</name>
    <dbReference type="NCBI Taxonomy" id="1340428"/>
    <lineage>
        <taxon>Eukaryota</taxon>
        <taxon>Fungi</taxon>
        <taxon>Dikarya</taxon>
        <taxon>Ascomycota</taxon>
        <taxon>Pezizomycotina</taxon>
        <taxon>Dothideomycetes</taxon>
        <taxon>Pleosporomycetidae</taxon>
        <taxon>Pleosporales</taxon>
        <taxon>Sporormiaceae</taxon>
        <taxon>Sporormia</taxon>
    </lineage>
</organism>
<evidence type="ECO:0000259" key="3">
    <source>
        <dbReference type="Pfam" id="PF17648"/>
    </source>
</evidence>
<dbReference type="PANTHER" id="PTHR38695:SF1">
    <property type="entry name" value="AMINO ACID PERMEASE_ SLC12A DOMAIN-CONTAINING PROTEIN"/>
    <property type="match status" value="1"/>
</dbReference>
<dbReference type="Pfam" id="PF17648">
    <property type="entry name" value="Luciferase"/>
    <property type="match status" value="1"/>
</dbReference>
<name>A0A6A6V9G1_9PLEO</name>
<evidence type="ECO:0000256" key="1">
    <source>
        <dbReference type="SAM" id="MobiDB-lite"/>
    </source>
</evidence>
<keyword evidence="5" id="KW-1185">Reference proteome</keyword>
<accession>A0A6A6V9G1</accession>
<gene>
    <name evidence="4" type="ORF">M011DRAFT_387894</name>
</gene>
<feature type="domain" description="Luciferase" evidence="3">
    <location>
        <begin position="156"/>
        <end position="228"/>
    </location>
</feature>
<dbReference type="PANTHER" id="PTHR38695">
    <property type="entry name" value="AMINO ACID PERMEASE_ SLC12A DOMAIN-CONTAINING PROTEIN"/>
    <property type="match status" value="1"/>
</dbReference>
<feature type="non-terminal residue" evidence="4">
    <location>
        <position position="1"/>
    </location>
</feature>
<dbReference type="InterPro" id="IPR040841">
    <property type="entry name" value="Luciferase_dom"/>
</dbReference>
<keyword evidence="2" id="KW-1133">Transmembrane helix</keyword>
<keyword evidence="2" id="KW-0472">Membrane</keyword>
<evidence type="ECO:0000313" key="4">
    <source>
        <dbReference type="EMBL" id="KAF2746536.1"/>
    </source>
</evidence>
<dbReference type="AlphaFoldDB" id="A0A6A6V9G1"/>
<reference evidence="4" key="1">
    <citation type="journal article" date="2020" name="Stud. Mycol.">
        <title>101 Dothideomycetes genomes: a test case for predicting lifestyles and emergence of pathogens.</title>
        <authorList>
            <person name="Haridas S."/>
            <person name="Albert R."/>
            <person name="Binder M."/>
            <person name="Bloem J."/>
            <person name="Labutti K."/>
            <person name="Salamov A."/>
            <person name="Andreopoulos B."/>
            <person name="Baker S."/>
            <person name="Barry K."/>
            <person name="Bills G."/>
            <person name="Bluhm B."/>
            <person name="Cannon C."/>
            <person name="Castanera R."/>
            <person name="Culley D."/>
            <person name="Daum C."/>
            <person name="Ezra D."/>
            <person name="Gonzalez J."/>
            <person name="Henrissat B."/>
            <person name="Kuo A."/>
            <person name="Liang C."/>
            <person name="Lipzen A."/>
            <person name="Lutzoni F."/>
            <person name="Magnuson J."/>
            <person name="Mondo S."/>
            <person name="Nolan M."/>
            <person name="Ohm R."/>
            <person name="Pangilinan J."/>
            <person name="Park H.-J."/>
            <person name="Ramirez L."/>
            <person name="Alfaro M."/>
            <person name="Sun H."/>
            <person name="Tritt A."/>
            <person name="Yoshinaga Y."/>
            <person name="Zwiers L.-H."/>
            <person name="Turgeon B."/>
            <person name="Goodwin S."/>
            <person name="Spatafora J."/>
            <person name="Crous P."/>
            <person name="Grigoriev I."/>
        </authorList>
    </citation>
    <scope>NUCLEOTIDE SEQUENCE</scope>
    <source>
        <strain evidence="4">CBS 119925</strain>
    </source>
</reference>
<dbReference type="OrthoDB" id="9987011at2759"/>
<evidence type="ECO:0000256" key="2">
    <source>
        <dbReference type="SAM" id="Phobius"/>
    </source>
</evidence>
<sequence length="246" mass="27190">TLLTSRSTNLLLNLLTLILPIYLFYYIHTDYKAFLSLGPGGTPSTPAGYAKLKLLSLFCLRNPLTPIPIPSHYRPQTGYLSSLPQRPGPRPEIRGIAPQRQLTARSPPQIYNAFLQRLRALAADPANALVEKTSCFEKHSSAFFAKRPITGTCRCGGEVCHVHACDGSLHLSLHPADVGVMIASGRGERHPLAKGGWMRRFVPKEFCLVYAPRDEKECEVVLEIVRASVWWVSGVDVRGEGKGESR</sequence>
<evidence type="ECO:0000313" key="5">
    <source>
        <dbReference type="Proteomes" id="UP000799440"/>
    </source>
</evidence>
<keyword evidence="2" id="KW-0812">Transmembrane</keyword>
<dbReference type="InterPro" id="IPR048273">
    <property type="entry name" value="Luciferase"/>
</dbReference>
<feature type="non-terminal residue" evidence="4">
    <location>
        <position position="246"/>
    </location>
</feature>
<dbReference type="EMBL" id="MU006577">
    <property type="protein sequence ID" value="KAF2746536.1"/>
    <property type="molecule type" value="Genomic_DNA"/>
</dbReference>
<proteinExistence type="predicted"/>